<sequence>MVYLVLDEIQELYNDGRSPPRCKSTSFWPVVKIKVGDAEYNVRILMFAAYGCNVVYLPPASPLSMDERCILGIDDLNFSHDEVFEYVTKWFKGISSFEGASASMEEFCANLEGLTGGHVGLCATAVDALNEVVASRNRGAIGLPSPTEWIRMVQSGSLYQADDNALFEKLTSTRAVKVLQSVDSSELDRLERITYGGNTDYETAVVKEYLRTGILVRSEGWFKFSSPVMWRLFAKKRLSGIVRAVDASITLPDMIARVMHSIDYGSTREWVLRNVWGEVPLERAWQMEFYKAVYRCTPSTFKTSVDDDVLFGSSEFIDLTVRQDEIVWVIELLLREGSNLAAHVERFSPGGRHSSLPLSDFCLIDFRRVASIDDVPVERIAEDTRDCDKLFVVHYDARMAGAVVINSAMNVVYNAKQIRSHKQKSEGELSQIRNALPASPHGNLSLK</sequence>
<accession>A0ABD3EUS4</accession>
<protein>
    <submittedName>
        <fullName evidence="1">Uncharacterized protein</fullName>
    </submittedName>
</protein>
<gene>
    <name evidence="1" type="ORF">V7S43_018074</name>
</gene>
<evidence type="ECO:0000313" key="2">
    <source>
        <dbReference type="Proteomes" id="UP001632037"/>
    </source>
</evidence>
<proteinExistence type="predicted"/>
<dbReference type="AlphaFoldDB" id="A0ABD3EUS4"/>
<name>A0ABD3EUS4_9STRA</name>
<keyword evidence="2" id="KW-1185">Reference proteome</keyword>
<dbReference type="EMBL" id="JBIMZQ010000070">
    <property type="protein sequence ID" value="KAL3657026.1"/>
    <property type="molecule type" value="Genomic_DNA"/>
</dbReference>
<organism evidence="1 2">
    <name type="scientific">Phytophthora oleae</name>
    <dbReference type="NCBI Taxonomy" id="2107226"/>
    <lineage>
        <taxon>Eukaryota</taxon>
        <taxon>Sar</taxon>
        <taxon>Stramenopiles</taxon>
        <taxon>Oomycota</taxon>
        <taxon>Peronosporomycetes</taxon>
        <taxon>Peronosporales</taxon>
        <taxon>Peronosporaceae</taxon>
        <taxon>Phytophthora</taxon>
    </lineage>
</organism>
<reference evidence="1 2" key="1">
    <citation type="submission" date="2024-09" db="EMBL/GenBank/DDBJ databases">
        <title>Genome sequencing and assembly of Phytophthora oleae, isolate VK10A, causative agent of rot of olive drupes.</title>
        <authorList>
            <person name="Conti Taguali S."/>
            <person name="Riolo M."/>
            <person name="La Spada F."/>
            <person name="Cacciola S.O."/>
            <person name="Dionisio G."/>
        </authorList>
    </citation>
    <scope>NUCLEOTIDE SEQUENCE [LARGE SCALE GENOMIC DNA]</scope>
    <source>
        <strain evidence="1 2">VK10A</strain>
    </source>
</reference>
<dbReference type="Proteomes" id="UP001632037">
    <property type="component" value="Unassembled WGS sequence"/>
</dbReference>
<comment type="caution">
    <text evidence="1">The sequence shown here is derived from an EMBL/GenBank/DDBJ whole genome shotgun (WGS) entry which is preliminary data.</text>
</comment>
<evidence type="ECO:0000313" key="1">
    <source>
        <dbReference type="EMBL" id="KAL3657026.1"/>
    </source>
</evidence>